<dbReference type="RefSeq" id="WP_242659294.1">
    <property type="nucleotide sequence ID" value="NZ_FNKK01000002.1"/>
</dbReference>
<feature type="compositionally biased region" description="Low complexity" evidence="2">
    <location>
        <begin position="132"/>
        <end position="151"/>
    </location>
</feature>
<feature type="region of interest" description="Disordered" evidence="2">
    <location>
        <begin position="92"/>
        <end position="159"/>
    </location>
</feature>
<dbReference type="InterPro" id="IPR043504">
    <property type="entry name" value="Peptidase_S1_PA_chymotrypsin"/>
</dbReference>
<evidence type="ECO:0000256" key="1">
    <source>
        <dbReference type="ARBA" id="ARBA00022729"/>
    </source>
</evidence>
<feature type="domain" description="Peptidase S1" evidence="4">
    <location>
        <begin position="167"/>
        <end position="341"/>
    </location>
</feature>
<evidence type="ECO:0000259" key="4">
    <source>
        <dbReference type="Pfam" id="PF00089"/>
    </source>
</evidence>
<evidence type="ECO:0000313" key="6">
    <source>
        <dbReference type="Proteomes" id="UP000217103"/>
    </source>
</evidence>
<evidence type="ECO:0000313" key="5">
    <source>
        <dbReference type="EMBL" id="SDQ99155.1"/>
    </source>
</evidence>
<accession>A0A1H1FDX6</accession>
<proteinExistence type="predicted"/>
<gene>
    <name evidence="5" type="ORF">SAMN04489764_2937</name>
</gene>
<dbReference type="InterPro" id="IPR001254">
    <property type="entry name" value="Trypsin_dom"/>
</dbReference>
<dbReference type="InterPro" id="IPR050966">
    <property type="entry name" value="Glutamyl_endopeptidase"/>
</dbReference>
<dbReference type="PROSITE" id="PS00134">
    <property type="entry name" value="TRYPSIN_HIS"/>
    <property type="match status" value="1"/>
</dbReference>
<dbReference type="Gene3D" id="2.40.10.10">
    <property type="entry name" value="Trypsin-like serine proteases"/>
    <property type="match status" value="2"/>
</dbReference>
<dbReference type="Proteomes" id="UP000217103">
    <property type="component" value="Unassembled WGS sequence"/>
</dbReference>
<feature type="compositionally biased region" description="Gly residues" evidence="2">
    <location>
        <begin position="95"/>
        <end position="105"/>
    </location>
</feature>
<dbReference type="PANTHER" id="PTHR15462">
    <property type="entry name" value="SERINE PROTEASE"/>
    <property type="match status" value="1"/>
</dbReference>
<organism evidence="5 6">
    <name type="scientific">Thermostaphylospora chromogena</name>
    <dbReference type="NCBI Taxonomy" id="35622"/>
    <lineage>
        <taxon>Bacteria</taxon>
        <taxon>Bacillati</taxon>
        <taxon>Actinomycetota</taxon>
        <taxon>Actinomycetes</taxon>
        <taxon>Streptosporangiales</taxon>
        <taxon>Thermomonosporaceae</taxon>
        <taxon>Thermostaphylospora</taxon>
    </lineage>
</organism>
<evidence type="ECO:0000256" key="3">
    <source>
        <dbReference type="SAM" id="SignalP"/>
    </source>
</evidence>
<reference evidence="5 6" key="1">
    <citation type="submission" date="2016-10" db="EMBL/GenBank/DDBJ databases">
        <authorList>
            <person name="de Groot N.N."/>
        </authorList>
    </citation>
    <scope>NUCLEOTIDE SEQUENCE [LARGE SCALE GENOMIC DNA]</scope>
    <source>
        <strain evidence="5 6">DSM 43794</strain>
    </source>
</reference>
<keyword evidence="1 3" id="KW-0732">Signal</keyword>
<dbReference type="InterPro" id="IPR018114">
    <property type="entry name" value="TRYPSIN_HIS"/>
</dbReference>
<dbReference type="STRING" id="35622.SAMN04489764_2937"/>
<sequence>MTTTLTVLAVLVLTAAPATAGSSGDVGMHDVVARAGALSVVEQQRVLDYWTPRRMAAAVPAGLLGPSGRLARWLGAATGALAGSGVLGSVLAPRPGGGPEPGGGRKALAGRDGEQDGPGTGPETRREREARTTGSGPASGSAGRPAARSTGTRWPAGGAVTRTTGRVFLTMNGVDLVCSASTVRSANRDLVVTAGHCVKDGTGNWAQNWVFVPGYHEGDRPYGVFTARRMFVAAPWSRAADDTHDIGMVALNTSGGRHVADVVGTQEIAFGETGVTHAYGFGFPTDPPYDGERLVYCAGRLKPDPYTGHTQGMGCDMTAGASGGPWLARFDDAAGRGTIVSVSSFKYVGDGHTMYGPYFGRSARELYRRAERA</sequence>
<protein>
    <submittedName>
        <fullName evidence="5">V8-like Glu-specific endopeptidase</fullName>
    </submittedName>
</protein>
<dbReference type="GO" id="GO:0004252">
    <property type="term" value="F:serine-type endopeptidase activity"/>
    <property type="evidence" value="ECO:0007669"/>
    <property type="project" value="InterPro"/>
</dbReference>
<dbReference type="Pfam" id="PF00089">
    <property type="entry name" value="Trypsin"/>
    <property type="match status" value="1"/>
</dbReference>
<evidence type="ECO:0000256" key="2">
    <source>
        <dbReference type="SAM" id="MobiDB-lite"/>
    </source>
</evidence>
<feature type="signal peptide" evidence="3">
    <location>
        <begin position="1"/>
        <end position="20"/>
    </location>
</feature>
<dbReference type="InterPro" id="IPR009003">
    <property type="entry name" value="Peptidase_S1_PA"/>
</dbReference>
<dbReference type="AlphaFoldDB" id="A0A1H1FDX6"/>
<dbReference type="EMBL" id="FNKK01000002">
    <property type="protein sequence ID" value="SDQ99155.1"/>
    <property type="molecule type" value="Genomic_DNA"/>
</dbReference>
<dbReference type="SUPFAM" id="SSF50494">
    <property type="entry name" value="Trypsin-like serine proteases"/>
    <property type="match status" value="1"/>
</dbReference>
<dbReference type="PANTHER" id="PTHR15462:SF19">
    <property type="entry name" value="PEPTIDASE S1 DOMAIN-CONTAINING PROTEIN"/>
    <property type="match status" value="1"/>
</dbReference>
<keyword evidence="6" id="KW-1185">Reference proteome</keyword>
<dbReference type="GO" id="GO:0006508">
    <property type="term" value="P:proteolysis"/>
    <property type="evidence" value="ECO:0007669"/>
    <property type="project" value="InterPro"/>
</dbReference>
<feature type="chain" id="PRO_5011586808" evidence="3">
    <location>
        <begin position="21"/>
        <end position="373"/>
    </location>
</feature>
<name>A0A1H1FDX6_9ACTN</name>